<name>X1RHQ2_9ZZZZ</name>
<sequence>MALSITPSRHWLGNDGPWSTFDVRIGLAQKLVQVLPATSVSLTLAVLEEGCTASEPLTCEALRGDVLHPVDLATWNNITAANGYQNLAVQFPTEEFYFEAGVPSRMGVSSLGFADLNETLQGQLIAGYVQKTPFLGFLGLSGREQYAANASTAYPSPLQTLKNTSAVSGLTWAYTAGAYYKKPESFGSLTFGGYDSSRVNMDEALTGVNFLRDFNGNELTLTMKSITVGDQTSNATGLVAQLDSTVPDIWLPQSIYPLFEEKFDLQWNESVGMYMVSEEQRARLQSENTSVSFELAAPDSDSSRSVTITLPYSAFDHEVKFPLANITDDNTTLYYFPLKRLPDDTPGFQIFLGRTFFQEA</sequence>
<dbReference type="SUPFAM" id="SSF50630">
    <property type="entry name" value="Acid proteases"/>
    <property type="match status" value="1"/>
</dbReference>
<comment type="caution">
    <text evidence="2">The sequence shown here is derived from an EMBL/GenBank/DDBJ whole genome shotgun (WGS) entry which is preliminary data.</text>
</comment>
<dbReference type="Pfam" id="PF00026">
    <property type="entry name" value="Asp"/>
    <property type="match status" value="1"/>
</dbReference>
<accession>X1RHQ2</accession>
<dbReference type="InterPro" id="IPR033121">
    <property type="entry name" value="PEPTIDASE_A1"/>
</dbReference>
<dbReference type="Gene3D" id="2.40.70.10">
    <property type="entry name" value="Acid Proteases"/>
    <property type="match status" value="1"/>
</dbReference>
<dbReference type="AlphaFoldDB" id="X1RHQ2"/>
<dbReference type="EMBL" id="BARW01000588">
    <property type="protein sequence ID" value="GAI66481.1"/>
    <property type="molecule type" value="Genomic_DNA"/>
</dbReference>
<evidence type="ECO:0000313" key="2">
    <source>
        <dbReference type="EMBL" id="GAI66481.1"/>
    </source>
</evidence>
<dbReference type="InterPro" id="IPR021109">
    <property type="entry name" value="Peptidase_aspartic_dom_sf"/>
</dbReference>
<gene>
    <name evidence="2" type="ORF">S12H4_02408</name>
</gene>
<feature type="domain" description="Peptidase A1" evidence="1">
    <location>
        <begin position="129"/>
        <end position="295"/>
    </location>
</feature>
<organism evidence="2">
    <name type="scientific">marine sediment metagenome</name>
    <dbReference type="NCBI Taxonomy" id="412755"/>
    <lineage>
        <taxon>unclassified sequences</taxon>
        <taxon>metagenomes</taxon>
        <taxon>ecological metagenomes</taxon>
    </lineage>
</organism>
<reference evidence="2" key="1">
    <citation type="journal article" date="2014" name="Front. Microbiol.">
        <title>High frequency of phylogenetically diverse reductive dehalogenase-homologous genes in deep subseafloor sedimentary metagenomes.</title>
        <authorList>
            <person name="Kawai M."/>
            <person name="Futagami T."/>
            <person name="Toyoda A."/>
            <person name="Takaki Y."/>
            <person name="Nishi S."/>
            <person name="Hori S."/>
            <person name="Arai W."/>
            <person name="Tsubouchi T."/>
            <person name="Morono Y."/>
            <person name="Uchiyama I."/>
            <person name="Ito T."/>
            <person name="Fujiyama A."/>
            <person name="Inagaki F."/>
            <person name="Takami H."/>
        </authorList>
    </citation>
    <scope>NUCLEOTIDE SEQUENCE</scope>
    <source>
        <strain evidence="2">Expedition CK06-06</strain>
    </source>
</reference>
<protein>
    <recommendedName>
        <fullName evidence="1">Peptidase A1 domain-containing protein</fullName>
    </recommendedName>
</protein>
<evidence type="ECO:0000259" key="1">
    <source>
        <dbReference type="Pfam" id="PF00026"/>
    </source>
</evidence>
<proteinExistence type="predicted"/>